<feature type="signal peptide" evidence="2">
    <location>
        <begin position="1"/>
        <end position="19"/>
    </location>
</feature>
<keyword evidence="4" id="KW-1185">Reference proteome</keyword>
<organism evidence="3 4">
    <name type="scientific">Rhamnusium bicolor</name>
    <dbReference type="NCBI Taxonomy" id="1586634"/>
    <lineage>
        <taxon>Eukaryota</taxon>
        <taxon>Metazoa</taxon>
        <taxon>Ecdysozoa</taxon>
        <taxon>Arthropoda</taxon>
        <taxon>Hexapoda</taxon>
        <taxon>Insecta</taxon>
        <taxon>Pterygota</taxon>
        <taxon>Neoptera</taxon>
        <taxon>Endopterygota</taxon>
        <taxon>Coleoptera</taxon>
        <taxon>Polyphaga</taxon>
        <taxon>Cucujiformia</taxon>
        <taxon>Chrysomeloidea</taxon>
        <taxon>Cerambycidae</taxon>
        <taxon>Lepturinae</taxon>
        <taxon>Rhagiini</taxon>
        <taxon>Rhamnusium</taxon>
    </lineage>
</organism>
<evidence type="ECO:0000256" key="2">
    <source>
        <dbReference type="SAM" id="SignalP"/>
    </source>
</evidence>
<evidence type="ECO:0000256" key="1">
    <source>
        <dbReference type="SAM" id="MobiDB-lite"/>
    </source>
</evidence>
<feature type="chain" id="PRO_5043518888" evidence="2">
    <location>
        <begin position="20"/>
        <end position="66"/>
    </location>
</feature>
<accession>A0AAV8XBY8</accession>
<feature type="region of interest" description="Disordered" evidence="1">
    <location>
        <begin position="18"/>
        <end position="66"/>
    </location>
</feature>
<proteinExistence type="predicted"/>
<reference evidence="3" key="1">
    <citation type="journal article" date="2023" name="Insect Mol. Biol.">
        <title>Genome sequencing provides insights into the evolution of gene families encoding plant cell wall-degrading enzymes in longhorned beetles.</title>
        <authorList>
            <person name="Shin N.R."/>
            <person name="Okamura Y."/>
            <person name="Kirsch R."/>
            <person name="Pauchet Y."/>
        </authorList>
    </citation>
    <scope>NUCLEOTIDE SEQUENCE</scope>
    <source>
        <strain evidence="3">RBIC_L_NR</strain>
    </source>
</reference>
<comment type="caution">
    <text evidence="3">The sequence shown here is derived from an EMBL/GenBank/DDBJ whole genome shotgun (WGS) entry which is preliminary data.</text>
</comment>
<gene>
    <name evidence="3" type="ORF">NQ314_012280</name>
</gene>
<name>A0AAV8XBY8_9CUCU</name>
<keyword evidence="2" id="KW-0732">Signal</keyword>
<dbReference type="EMBL" id="JANEYF010003408">
    <property type="protein sequence ID" value="KAJ8936540.1"/>
    <property type="molecule type" value="Genomic_DNA"/>
</dbReference>
<feature type="compositionally biased region" description="Low complexity" evidence="1">
    <location>
        <begin position="29"/>
        <end position="42"/>
    </location>
</feature>
<protein>
    <submittedName>
        <fullName evidence="3">Uncharacterized protein</fullName>
    </submittedName>
</protein>
<dbReference type="Proteomes" id="UP001162156">
    <property type="component" value="Unassembled WGS sequence"/>
</dbReference>
<evidence type="ECO:0000313" key="3">
    <source>
        <dbReference type="EMBL" id="KAJ8936540.1"/>
    </source>
</evidence>
<evidence type="ECO:0000313" key="4">
    <source>
        <dbReference type="Proteomes" id="UP001162156"/>
    </source>
</evidence>
<dbReference type="AlphaFoldDB" id="A0AAV8XBY8"/>
<feature type="compositionally biased region" description="Gly residues" evidence="1">
    <location>
        <begin position="43"/>
        <end position="66"/>
    </location>
</feature>
<sequence length="66" mass="6459">MKFIVALLIIMVIVQTSLSAPSRDAGPHGNNRNSGGSRSSGNRSGGSRSGGSSSGNGSNTGGGRLA</sequence>